<dbReference type="EMBL" id="KQ964776">
    <property type="protein sequence ID" value="KXN66030.1"/>
    <property type="molecule type" value="Genomic_DNA"/>
</dbReference>
<name>A0A137NTF3_CONC2</name>
<sequence length="336" mass="39303">MEESKTIKFPKLTTENILELSFNNWYPKFKNISLKGCFIKLDSEVVKYLNSDRIFLPDEDESEDDENDNSTDDTASEFSDQDENEEEINIPNLEELKSKVDGIIDLYGGTVFPKLNWSSPKSLSYFIGCSLDHVAKNLKCNNLNDILLVLKSSDSINHDLNRAFLNCTDYSEEFRFYDYYLVLKEWYDLNHAMEFRCFVVNNQLKGVCQRDYNHYPFLVDLQDSILTNIEDFFNNNLKDKLNNTNSYLDVFDVYQIKKSGNIKLVDLNPINDITEPLLFEWDELLKDDGELEIRVIESESEANYSRATRYLTNQFPQELTATSYYDSLQQLSNLEL</sequence>
<dbReference type="OrthoDB" id="360540at2759"/>
<dbReference type="PANTHER" id="PTHR15323">
    <property type="entry name" value="D123 PROTEIN"/>
    <property type="match status" value="1"/>
</dbReference>
<evidence type="ECO:0000313" key="3">
    <source>
        <dbReference type="EMBL" id="KXN66030.1"/>
    </source>
</evidence>
<organism evidence="3 4">
    <name type="scientific">Conidiobolus coronatus (strain ATCC 28846 / CBS 209.66 / NRRL 28638)</name>
    <name type="common">Delacroixia coronata</name>
    <dbReference type="NCBI Taxonomy" id="796925"/>
    <lineage>
        <taxon>Eukaryota</taxon>
        <taxon>Fungi</taxon>
        <taxon>Fungi incertae sedis</taxon>
        <taxon>Zoopagomycota</taxon>
        <taxon>Entomophthoromycotina</taxon>
        <taxon>Entomophthoromycetes</taxon>
        <taxon>Entomophthorales</taxon>
        <taxon>Ancylistaceae</taxon>
        <taxon>Conidiobolus</taxon>
    </lineage>
</organism>
<comment type="similarity">
    <text evidence="1">Belongs to the CDC123 family.</text>
</comment>
<dbReference type="STRING" id="796925.A0A137NTF3"/>
<evidence type="ECO:0000256" key="2">
    <source>
        <dbReference type="SAM" id="MobiDB-lite"/>
    </source>
</evidence>
<evidence type="ECO:0000313" key="4">
    <source>
        <dbReference type="Proteomes" id="UP000070444"/>
    </source>
</evidence>
<feature type="region of interest" description="Disordered" evidence="2">
    <location>
        <begin position="57"/>
        <end position="87"/>
    </location>
</feature>
<dbReference type="Proteomes" id="UP000070444">
    <property type="component" value="Unassembled WGS sequence"/>
</dbReference>
<gene>
    <name evidence="3" type="ORF">CONCODRAFT_73950</name>
</gene>
<proteinExistence type="inferred from homology"/>
<protein>
    <submittedName>
        <fullName evidence="3">D123-domain-containing protein</fullName>
    </submittedName>
</protein>
<reference evidence="3 4" key="1">
    <citation type="journal article" date="2015" name="Genome Biol. Evol.">
        <title>Phylogenomic analyses indicate that early fungi evolved digesting cell walls of algal ancestors of land plants.</title>
        <authorList>
            <person name="Chang Y."/>
            <person name="Wang S."/>
            <person name="Sekimoto S."/>
            <person name="Aerts A.L."/>
            <person name="Choi C."/>
            <person name="Clum A."/>
            <person name="LaButti K.M."/>
            <person name="Lindquist E.A."/>
            <person name="Yee Ngan C."/>
            <person name="Ohm R.A."/>
            <person name="Salamov A.A."/>
            <person name="Grigoriev I.V."/>
            <person name="Spatafora J.W."/>
            <person name="Berbee M.L."/>
        </authorList>
    </citation>
    <scope>NUCLEOTIDE SEQUENCE [LARGE SCALE GENOMIC DNA]</scope>
    <source>
        <strain evidence="3 4">NRRL 28638</strain>
    </source>
</reference>
<keyword evidence="4" id="KW-1185">Reference proteome</keyword>
<dbReference type="GO" id="GO:0005524">
    <property type="term" value="F:ATP binding"/>
    <property type="evidence" value="ECO:0007669"/>
    <property type="project" value="EnsemblFungi"/>
</dbReference>
<dbReference type="PANTHER" id="PTHR15323:SF6">
    <property type="entry name" value="CELL DIVISION CYCLE PROTEIN 123 HOMOLOG"/>
    <property type="match status" value="1"/>
</dbReference>
<dbReference type="GO" id="GO:0000287">
    <property type="term" value="F:magnesium ion binding"/>
    <property type="evidence" value="ECO:0007669"/>
    <property type="project" value="EnsemblFungi"/>
</dbReference>
<dbReference type="Pfam" id="PF07065">
    <property type="entry name" value="D123"/>
    <property type="match status" value="1"/>
</dbReference>
<accession>A0A137NTF3</accession>
<dbReference type="AlphaFoldDB" id="A0A137NTF3"/>
<dbReference type="OMA" id="SGVIMEM"/>
<dbReference type="InterPro" id="IPR009772">
    <property type="entry name" value="CDC123"/>
</dbReference>
<evidence type="ECO:0000256" key="1">
    <source>
        <dbReference type="ARBA" id="ARBA00011047"/>
    </source>
</evidence>
<dbReference type="GO" id="GO:0005737">
    <property type="term" value="C:cytoplasm"/>
    <property type="evidence" value="ECO:0007669"/>
    <property type="project" value="TreeGrafter"/>
</dbReference>